<gene>
    <name evidence="2" type="ORF">CTEN210_15883</name>
</gene>
<evidence type="ECO:0000313" key="2">
    <source>
        <dbReference type="EMBL" id="GFH59407.1"/>
    </source>
</evidence>
<feature type="compositionally biased region" description="Polar residues" evidence="1">
    <location>
        <begin position="7"/>
        <end position="28"/>
    </location>
</feature>
<feature type="region of interest" description="Disordered" evidence="1">
    <location>
        <begin position="1"/>
        <end position="33"/>
    </location>
</feature>
<proteinExistence type="predicted"/>
<accession>A0AAD3D8J3</accession>
<organism evidence="2 3">
    <name type="scientific">Chaetoceros tenuissimus</name>
    <dbReference type="NCBI Taxonomy" id="426638"/>
    <lineage>
        <taxon>Eukaryota</taxon>
        <taxon>Sar</taxon>
        <taxon>Stramenopiles</taxon>
        <taxon>Ochrophyta</taxon>
        <taxon>Bacillariophyta</taxon>
        <taxon>Coscinodiscophyceae</taxon>
        <taxon>Chaetocerotophycidae</taxon>
        <taxon>Chaetocerotales</taxon>
        <taxon>Chaetocerotaceae</taxon>
        <taxon>Chaetoceros</taxon>
    </lineage>
</organism>
<dbReference type="Proteomes" id="UP001054902">
    <property type="component" value="Unassembled WGS sequence"/>
</dbReference>
<comment type="caution">
    <text evidence="2">The sequence shown here is derived from an EMBL/GenBank/DDBJ whole genome shotgun (WGS) entry which is preliminary data.</text>
</comment>
<evidence type="ECO:0000313" key="3">
    <source>
        <dbReference type="Proteomes" id="UP001054902"/>
    </source>
</evidence>
<sequence>MFRSSRRAYSSLESVHSDNKSQQTSSFWTRKEKKCSSRYIIGNKSQRSCSFIPKKQHEYYSSQRQATNDEKSMGVVSTASTIKVANRSKGKNDDQSVGIISTASTRRISNLKEIRTKQEKSIEIRASLEKRPSSKPNCKNWILYGSKSKRGFKAGSRHNNINEQTPPCTPERRIVGFQSVKYHESSYSHVIGIQRREFDDTSHEEKMRKLLSFSLRSCKRNICTNYHEDYEIDIDDTASDETCSEGRFEI</sequence>
<dbReference type="EMBL" id="BLLK01000062">
    <property type="protein sequence ID" value="GFH59407.1"/>
    <property type="molecule type" value="Genomic_DNA"/>
</dbReference>
<dbReference type="AlphaFoldDB" id="A0AAD3D8J3"/>
<evidence type="ECO:0000256" key="1">
    <source>
        <dbReference type="SAM" id="MobiDB-lite"/>
    </source>
</evidence>
<protein>
    <submittedName>
        <fullName evidence="2">Uncharacterized protein</fullName>
    </submittedName>
</protein>
<name>A0AAD3D8J3_9STRA</name>
<keyword evidence="3" id="KW-1185">Reference proteome</keyword>
<reference evidence="2 3" key="1">
    <citation type="journal article" date="2021" name="Sci. Rep.">
        <title>The genome of the diatom Chaetoceros tenuissimus carries an ancient integrated fragment of an extant virus.</title>
        <authorList>
            <person name="Hongo Y."/>
            <person name="Kimura K."/>
            <person name="Takaki Y."/>
            <person name="Yoshida Y."/>
            <person name="Baba S."/>
            <person name="Kobayashi G."/>
            <person name="Nagasaki K."/>
            <person name="Hano T."/>
            <person name="Tomaru Y."/>
        </authorList>
    </citation>
    <scope>NUCLEOTIDE SEQUENCE [LARGE SCALE GENOMIC DNA]</scope>
    <source>
        <strain evidence="2 3">NIES-3715</strain>
    </source>
</reference>